<dbReference type="InterPro" id="IPR050654">
    <property type="entry name" value="AChE-related_enzymes"/>
</dbReference>
<evidence type="ECO:0000256" key="1">
    <source>
        <dbReference type="ARBA" id="ARBA00005964"/>
    </source>
</evidence>
<dbReference type="EMBL" id="JABSTR010000004">
    <property type="protein sequence ID" value="KAH9368284.1"/>
    <property type="molecule type" value="Genomic_DNA"/>
</dbReference>
<evidence type="ECO:0000256" key="3">
    <source>
        <dbReference type="ARBA" id="ARBA00022801"/>
    </source>
</evidence>
<organism evidence="6 7">
    <name type="scientific">Haemaphysalis longicornis</name>
    <name type="common">Bush tick</name>
    <dbReference type="NCBI Taxonomy" id="44386"/>
    <lineage>
        <taxon>Eukaryota</taxon>
        <taxon>Metazoa</taxon>
        <taxon>Ecdysozoa</taxon>
        <taxon>Arthropoda</taxon>
        <taxon>Chelicerata</taxon>
        <taxon>Arachnida</taxon>
        <taxon>Acari</taxon>
        <taxon>Parasitiformes</taxon>
        <taxon>Ixodida</taxon>
        <taxon>Ixodoidea</taxon>
        <taxon>Ixodidae</taxon>
        <taxon>Haemaphysalinae</taxon>
        <taxon>Haemaphysalis</taxon>
    </lineage>
</organism>
<dbReference type="PANTHER" id="PTHR43918:SF4">
    <property type="entry name" value="CARBOXYLIC ESTER HYDROLASE"/>
    <property type="match status" value="1"/>
</dbReference>
<evidence type="ECO:0000313" key="6">
    <source>
        <dbReference type="EMBL" id="KAH9368284.1"/>
    </source>
</evidence>
<reference evidence="6 7" key="1">
    <citation type="journal article" date="2020" name="Cell">
        <title>Large-Scale Comparative Analyses of Tick Genomes Elucidate Their Genetic Diversity and Vector Capacities.</title>
        <authorList>
            <consortium name="Tick Genome and Microbiome Consortium (TIGMIC)"/>
            <person name="Jia N."/>
            <person name="Wang J."/>
            <person name="Shi W."/>
            <person name="Du L."/>
            <person name="Sun Y."/>
            <person name="Zhan W."/>
            <person name="Jiang J.F."/>
            <person name="Wang Q."/>
            <person name="Zhang B."/>
            <person name="Ji P."/>
            <person name="Bell-Sakyi L."/>
            <person name="Cui X.M."/>
            <person name="Yuan T.T."/>
            <person name="Jiang B.G."/>
            <person name="Yang W.F."/>
            <person name="Lam T.T."/>
            <person name="Chang Q.C."/>
            <person name="Ding S.J."/>
            <person name="Wang X.J."/>
            <person name="Zhu J.G."/>
            <person name="Ruan X.D."/>
            <person name="Zhao L."/>
            <person name="Wei J.T."/>
            <person name="Ye R.Z."/>
            <person name="Que T.C."/>
            <person name="Du C.H."/>
            <person name="Zhou Y.H."/>
            <person name="Cheng J.X."/>
            <person name="Dai P.F."/>
            <person name="Guo W.B."/>
            <person name="Han X.H."/>
            <person name="Huang E.J."/>
            <person name="Li L.F."/>
            <person name="Wei W."/>
            <person name="Gao Y.C."/>
            <person name="Liu J.Z."/>
            <person name="Shao H.Z."/>
            <person name="Wang X."/>
            <person name="Wang C.C."/>
            <person name="Yang T.C."/>
            <person name="Huo Q.B."/>
            <person name="Li W."/>
            <person name="Chen H.Y."/>
            <person name="Chen S.E."/>
            <person name="Zhou L.G."/>
            <person name="Ni X.B."/>
            <person name="Tian J.H."/>
            <person name="Sheng Y."/>
            <person name="Liu T."/>
            <person name="Pan Y.S."/>
            <person name="Xia L.Y."/>
            <person name="Li J."/>
            <person name="Zhao F."/>
            <person name="Cao W.C."/>
        </authorList>
    </citation>
    <scope>NUCLEOTIDE SEQUENCE [LARGE SCALE GENOMIC DNA]</scope>
    <source>
        <strain evidence="6">HaeL-2018</strain>
    </source>
</reference>
<evidence type="ECO:0000259" key="5">
    <source>
        <dbReference type="Pfam" id="PF00135"/>
    </source>
</evidence>
<dbReference type="GO" id="GO:0006581">
    <property type="term" value="P:acetylcholine catabolic process"/>
    <property type="evidence" value="ECO:0007669"/>
    <property type="project" value="TreeGrafter"/>
</dbReference>
<dbReference type="VEuPathDB" id="VectorBase:HLOH_041664"/>
<evidence type="ECO:0000313" key="7">
    <source>
        <dbReference type="Proteomes" id="UP000821853"/>
    </source>
</evidence>
<dbReference type="PROSITE" id="PS00941">
    <property type="entry name" value="CARBOXYLESTERASE_B_2"/>
    <property type="match status" value="1"/>
</dbReference>
<feature type="domain" description="Carboxylesterase type B" evidence="5">
    <location>
        <begin position="5"/>
        <end position="328"/>
    </location>
</feature>
<keyword evidence="3" id="KW-0378">Hydrolase</keyword>
<proteinExistence type="inferred from homology"/>
<dbReference type="OrthoDB" id="19653at2759"/>
<dbReference type="GO" id="GO:0005615">
    <property type="term" value="C:extracellular space"/>
    <property type="evidence" value="ECO:0007669"/>
    <property type="project" value="TreeGrafter"/>
</dbReference>
<keyword evidence="2" id="KW-0719">Serine esterase</keyword>
<protein>
    <recommendedName>
        <fullName evidence="5">Carboxylesterase type B domain-containing protein</fullName>
    </recommendedName>
</protein>
<dbReference type="GO" id="GO:0019695">
    <property type="term" value="P:choline metabolic process"/>
    <property type="evidence" value="ECO:0007669"/>
    <property type="project" value="TreeGrafter"/>
</dbReference>
<gene>
    <name evidence="6" type="ORF">HPB48_008050</name>
</gene>
<comment type="caution">
    <text evidence="6">The sequence shown here is derived from an EMBL/GenBank/DDBJ whole genome shotgun (WGS) entry which is preliminary data.</text>
</comment>
<evidence type="ECO:0000256" key="2">
    <source>
        <dbReference type="ARBA" id="ARBA00022487"/>
    </source>
</evidence>
<dbReference type="AlphaFoldDB" id="A0A9J6G1R0"/>
<dbReference type="GO" id="GO:0005886">
    <property type="term" value="C:plasma membrane"/>
    <property type="evidence" value="ECO:0007669"/>
    <property type="project" value="TreeGrafter"/>
</dbReference>
<dbReference type="Pfam" id="PF00135">
    <property type="entry name" value="COesterase"/>
    <property type="match status" value="1"/>
</dbReference>
<dbReference type="InterPro" id="IPR029058">
    <property type="entry name" value="AB_hydrolase_fold"/>
</dbReference>
<dbReference type="Gene3D" id="3.40.50.1820">
    <property type="entry name" value="alpha/beta hydrolase"/>
    <property type="match status" value="1"/>
</dbReference>
<dbReference type="InterPro" id="IPR019819">
    <property type="entry name" value="Carboxylesterase_B_CS"/>
</dbReference>
<sequence length="414" mass="45790">MASTVIVSTTHGCVRGISKKVLDKPVDVFMGIPYAKPPVGKLRFQKTQRAESWDGVYDATTAKNSCMQHRVPRVFHIPTTLSEDCLYLNVWTPRASETLKLPVLLWFHGGMFKLGSAYESRYDGSALAALNDVVVVSCNFRLSAFSFMDANNREMPGNLALWDQLLVLQWIQSNIRAFGGDPESVTAFGESSGAMLIHAHLLSPHSRGLIHRVFLMSGTMNSDTCVDSVPESMELVNAIVASLGCSESSAGLSTPAGEVLDCLRERSAEEICAATKSTLRPTFETEFIPCRPSLAMKEGFVHVVDAMVSVTANEGAFLFLMQPDEKLFLEDLSGYESESFETNYGTFFDLSSRSSFFRLSPNLRRLCLLETKWHEGKPSATSSPITTFTVRVDSLPRNFPLKVESVRHGVWTPF</sequence>
<dbReference type="PANTHER" id="PTHR43918">
    <property type="entry name" value="ACETYLCHOLINESTERASE"/>
    <property type="match status" value="1"/>
</dbReference>
<dbReference type="GO" id="GO:0003990">
    <property type="term" value="F:acetylcholinesterase activity"/>
    <property type="evidence" value="ECO:0007669"/>
    <property type="project" value="TreeGrafter"/>
</dbReference>
<evidence type="ECO:0000256" key="4">
    <source>
        <dbReference type="ARBA" id="ARBA00023180"/>
    </source>
</evidence>
<dbReference type="InterPro" id="IPR002018">
    <property type="entry name" value="CarbesteraseB"/>
</dbReference>
<keyword evidence="7" id="KW-1185">Reference proteome</keyword>
<name>A0A9J6G1R0_HAELO</name>
<dbReference type="Proteomes" id="UP000821853">
    <property type="component" value="Chromosome 2"/>
</dbReference>
<accession>A0A9J6G1R0</accession>
<comment type="similarity">
    <text evidence="1">Belongs to the type-B carboxylesterase/lipase family.</text>
</comment>
<keyword evidence="4" id="KW-0325">Glycoprotein</keyword>
<dbReference type="SUPFAM" id="SSF53474">
    <property type="entry name" value="alpha/beta-Hydrolases"/>
    <property type="match status" value="1"/>
</dbReference>
<dbReference type="OMA" id="FLMSGTM"/>